<gene>
    <name evidence="2" type="primary">AVEN_106885_1</name>
    <name evidence="2" type="ORF">CDAR_565841</name>
</gene>
<keyword evidence="3" id="KW-1185">Reference proteome</keyword>
<accession>A0AAV4UY90</accession>
<evidence type="ECO:0000256" key="1">
    <source>
        <dbReference type="SAM" id="MobiDB-lite"/>
    </source>
</evidence>
<reference evidence="2 3" key="1">
    <citation type="submission" date="2021-06" db="EMBL/GenBank/DDBJ databases">
        <title>Caerostris darwini draft genome.</title>
        <authorList>
            <person name="Kono N."/>
            <person name="Arakawa K."/>
        </authorList>
    </citation>
    <scope>NUCLEOTIDE SEQUENCE [LARGE SCALE GENOMIC DNA]</scope>
</reference>
<evidence type="ECO:0000313" key="2">
    <source>
        <dbReference type="EMBL" id="GIY62950.1"/>
    </source>
</evidence>
<feature type="compositionally biased region" description="Gly residues" evidence="1">
    <location>
        <begin position="96"/>
        <end position="107"/>
    </location>
</feature>
<proteinExistence type="predicted"/>
<evidence type="ECO:0000313" key="3">
    <source>
        <dbReference type="Proteomes" id="UP001054837"/>
    </source>
</evidence>
<name>A0AAV4UY90_9ARAC</name>
<organism evidence="2 3">
    <name type="scientific">Caerostris darwini</name>
    <dbReference type="NCBI Taxonomy" id="1538125"/>
    <lineage>
        <taxon>Eukaryota</taxon>
        <taxon>Metazoa</taxon>
        <taxon>Ecdysozoa</taxon>
        <taxon>Arthropoda</taxon>
        <taxon>Chelicerata</taxon>
        <taxon>Arachnida</taxon>
        <taxon>Araneae</taxon>
        <taxon>Araneomorphae</taxon>
        <taxon>Entelegynae</taxon>
        <taxon>Araneoidea</taxon>
        <taxon>Araneidae</taxon>
        <taxon>Caerostris</taxon>
    </lineage>
</organism>
<dbReference type="AlphaFoldDB" id="A0AAV4UY90"/>
<sequence>MPGEETTRTFRFVRPVAKFCDSSIYRGEVAGQPISFHGYGQKPLPAPYPHLCRTPPQPQNSIAVFINVYDSFGYASLERWGQRTGTDWKPSFREGVQGGGGGGGKGC</sequence>
<feature type="region of interest" description="Disordered" evidence="1">
    <location>
        <begin position="84"/>
        <end position="107"/>
    </location>
</feature>
<comment type="caution">
    <text evidence="2">The sequence shown here is derived from an EMBL/GenBank/DDBJ whole genome shotgun (WGS) entry which is preliminary data.</text>
</comment>
<dbReference type="EMBL" id="BPLQ01012143">
    <property type="protein sequence ID" value="GIY62950.1"/>
    <property type="molecule type" value="Genomic_DNA"/>
</dbReference>
<protein>
    <submittedName>
        <fullName evidence="2">Uncharacterized protein</fullName>
    </submittedName>
</protein>
<dbReference type="Proteomes" id="UP001054837">
    <property type="component" value="Unassembled WGS sequence"/>
</dbReference>